<dbReference type="PANTHER" id="PTHR30086">
    <property type="entry name" value="ARGININE EXPORTER PROTEIN ARGO"/>
    <property type="match status" value="1"/>
</dbReference>
<dbReference type="PANTHER" id="PTHR30086:SF20">
    <property type="entry name" value="ARGININE EXPORTER PROTEIN ARGO-RELATED"/>
    <property type="match status" value="1"/>
</dbReference>
<name>A0ABQ5VWX0_9RHOB</name>
<keyword evidence="3 6" id="KW-0812">Transmembrane</keyword>
<evidence type="ECO:0000313" key="7">
    <source>
        <dbReference type="EMBL" id="GLQ35699.1"/>
    </source>
</evidence>
<keyword evidence="2" id="KW-1003">Cell membrane</keyword>
<feature type="transmembrane region" description="Helical" evidence="6">
    <location>
        <begin position="47"/>
        <end position="75"/>
    </location>
</feature>
<dbReference type="InterPro" id="IPR001123">
    <property type="entry name" value="LeuE-type"/>
</dbReference>
<feature type="transmembrane region" description="Helical" evidence="6">
    <location>
        <begin position="121"/>
        <end position="141"/>
    </location>
</feature>
<evidence type="ECO:0000256" key="3">
    <source>
        <dbReference type="ARBA" id="ARBA00022692"/>
    </source>
</evidence>
<dbReference type="EMBL" id="BSNN01000004">
    <property type="protein sequence ID" value="GLQ35699.1"/>
    <property type="molecule type" value="Genomic_DNA"/>
</dbReference>
<proteinExistence type="predicted"/>
<comment type="subcellular location">
    <subcellularLocation>
        <location evidence="1">Cell membrane</location>
        <topology evidence="1">Multi-pass membrane protein</topology>
    </subcellularLocation>
</comment>
<gene>
    <name evidence="7" type="ORF">GCM10007939_19820</name>
</gene>
<accession>A0ABQ5VWX0</accession>
<sequence length="207" mass="21662">MFETLALMDGGVVAGFMIMAVALYFTPGADMMFTLASGISGGPRAGAAAAAGISLGVLCHVVFAAAGLAVLLQSYPAAFDLIRYLGVAYLVYLAVQSWRAGSEFGDVRGRAGLFAAFRRGLLTNLLNPKVALFVLAFLPQFTDPAIGPVWHQILWLGLFLALGGMITDGAFGVFAGLMAARMRRFGGVMNKVASFVFGGIAAKLILD</sequence>
<keyword evidence="8" id="KW-1185">Reference proteome</keyword>
<evidence type="ECO:0000256" key="5">
    <source>
        <dbReference type="ARBA" id="ARBA00023136"/>
    </source>
</evidence>
<keyword evidence="5 6" id="KW-0472">Membrane</keyword>
<dbReference type="Pfam" id="PF01810">
    <property type="entry name" value="LysE"/>
    <property type="match status" value="1"/>
</dbReference>
<feature type="transmembrane region" description="Helical" evidence="6">
    <location>
        <begin position="6"/>
        <end position="26"/>
    </location>
</feature>
<dbReference type="Proteomes" id="UP001156694">
    <property type="component" value="Unassembled WGS sequence"/>
</dbReference>
<evidence type="ECO:0000256" key="2">
    <source>
        <dbReference type="ARBA" id="ARBA00022475"/>
    </source>
</evidence>
<evidence type="ECO:0000256" key="6">
    <source>
        <dbReference type="SAM" id="Phobius"/>
    </source>
</evidence>
<keyword evidence="4 6" id="KW-1133">Transmembrane helix</keyword>
<evidence type="ECO:0000256" key="1">
    <source>
        <dbReference type="ARBA" id="ARBA00004651"/>
    </source>
</evidence>
<evidence type="ECO:0000313" key="8">
    <source>
        <dbReference type="Proteomes" id="UP001156694"/>
    </source>
</evidence>
<organism evidence="7 8">
    <name type="scientific">Amylibacter marinus</name>
    <dbReference type="NCBI Taxonomy" id="1475483"/>
    <lineage>
        <taxon>Bacteria</taxon>
        <taxon>Pseudomonadati</taxon>
        <taxon>Pseudomonadota</taxon>
        <taxon>Alphaproteobacteria</taxon>
        <taxon>Rhodobacterales</taxon>
        <taxon>Paracoccaceae</taxon>
        <taxon>Amylibacter</taxon>
    </lineage>
</organism>
<comment type="caution">
    <text evidence="7">The sequence shown here is derived from an EMBL/GenBank/DDBJ whole genome shotgun (WGS) entry which is preliminary data.</text>
</comment>
<reference evidence="8" key="1">
    <citation type="journal article" date="2019" name="Int. J. Syst. Evol. Microbiol.">
        <title>The Global Catalogue of Microorganisms (GCM) 10K type strain sequencing project: providing services to taxonomists for standard genome sequencing and annotation.</title>
        <authorList>
            <consortium name="The Broad Institute Genomics Platform"/>
            <consortium name="The Broad Institute Genome Sequencing Center for Infectious Disease"/>
            <person name="Wu L."/>
            <person name="Ma J."/>
        </authorList>
    </citation>
    <scope>NUCLEOTIDE SEQUENCE [LARGE SCALE GENOMIC DNA]</scope>
    <source>
        <strain evidence="8">NBRC 110140</strain>
    </source>
</reference>
<dbReference type="PIRSF" id="PIRSF006324">
    <property type="entry name" value="LeuE"/>
    <property type="match status" value="1"/>
</dbReference>
<evidence type="ECO:0000256" key="4">
    <source>
        <dbReference type="ARBA" id="ARBA00022989"/>
    </source>
</evidence>
<feature type="transmembrane region" description="Helical" evidence="6">
    <location>
        <begin position="153"/>
        <end position="176"/>
    </location>
</feature>
<protein>
    <submittedName>
        <fullName evidence="7">Threonine transporter RhtB</fullName>
    </submittedName>
</protein>